<gene>
    <name evidence="2" type="ORF">CW311_16950</name>
</gene>
<dbReference type="Proteomes" id="UP000233553">
    <property type="component" value="Unassembled WGS sequence"/>
</dbReference>
<dbReference type="Pfam" id="PF21821">
    <property type="entry name" value="Dit_like"/>
    <property type="match status" value="1"/>
</dbReference>
<accession>A0A2N0WBU6</accession>
<sequence length="213" mass="22683">MAIGTLIDGGLGAVTSYQNSEILGSLLLSGRGRTIMGLFADVTVEEKHKDELKVTEHPTEVGAAISDHAFKEPPEVTMKVGWSESAGTLNGFLGDTVLGGNTSLTIVYQTLLQLQEQALPLIISTGKRLYTNMLIKSLGCTTDLQTENVLMIDITFKKVLMVSTKMSVIAIENQANPEATASVSDGGTVQAKPVNQSVLDKSVETIKLALFGE</sequence>
<dbReference type="AlphaFoldDB" id="A0A2N0WBU6"/>
<dbReference type="RefSeq" id="WP_101237248.1">
    <property type="nucleotide sequence ID" value="NZ_PISJ01000019.1"/>
</dbReference>
<dbReference type="InterPro" id="IPR048494">
    <property type="entry name" value="Dit-like_N"/>
</dbReference>
<feature type="domain" description="Dit-like phage tail protein N-terminal" evidence="1">
    <location>
        <begin position="41"/>
        <end position="168"/>
    </location>
</feature>
<proteinExistence type="predicted"/>
<protein>
    <recommendedName>
        <fullName evidence="1">Dit-like phage tail protein N-terminal domain-containing protein</fullName>
    </recommendedName>
</protein>
<reference evidence="2 3" key="1">
    <citation type="submission" date="2017-12" db="EMBL/GenBank/DDBJ databases">
        <title>Draft Genome sequences of multiple microbial strains isolated from spacecraft associated surfaces.</title>
        <authorList>
            <person name="Seuylemezian A."/>
            <person name="Vaishampayan P."/>
            <person name="Venkateswaran K."/>
        </authorList>
    </citation>
    <scope>NUCLEOTIDE SEQUENCE [LARGE SCALE GENOMIC DNA]</scope>
    <source>
        <strain evidence="2 3">2P01AA</strain>
    </source>
</reference>
<name>A0A2N0WBU6_9GAMM</name>
<comment type="caution">
    <text evidence="2">The sequence shown here is derived from an EMBL/GenBank/DDBJ whole genome shotgun (WGS) entry which is preliminary data.</text>
</comment>
<evidence type="ECO:0000313" key="2">
    <source>
        <dbReference type="EMBL" id="PKF31923.1"/>
    </source>
</evidence>
<evidence type="ECO:0000313" key="3">
    <source>
        <dbReference type="Proteomes" id="UP000233553"/>
    </source>
</evidence>
<organism evidence="2 3">
    <name type="scientific">Acinetobacter proteolyticus</name>
    <dbReference type="NCBI Taxonomy" id="1776741"/>
    <lineage>
        <taxon>Bacteria</taxon>
        <taxon>Pseudomonadati</taxon>
        <taxon>Pseudomonadota</taxon>
        <taxon>Gammaproteobacteria</taxon>
        <taxon>Moraxellales</taxon>
        <taxon>Moraxellaceae</taxon>
        <taxon>Acinetobacter</taxon>
    </lineage>
</organism>
<dbReference type="EMBL" id="PISJ01000019">
    <property type="protein sequence ID" value="PKF31923.1"/>
    <property type="molecule type" value="Genomic_DNA"/>
</dbReference>
<evidence type="ECO:0000259" key="1">
    <source>
        <dbReference type="Pfam" id="PF21821"/>
    </source>
</evidence>